<feature type="compositionally biased region" description="Gly residues" evidence="1">
    <location>
        <begin position="38"/>
        <end position="52"/>
    </location>
</feature>
<reference evidence="3 4" key="1">
    <citation type="journal article" date="2010" name="Nature">
        <title>The Ectocarpus genome and the independent evolution of multicellularity in brown algae.</title>
        <authorList>
            <person name="Cock J.M."/>
            <person name="Sterck L."/>
            <person name="Rouze P."/>
            <person name="Scornet D."/>
            <person name="Allen A.E."/>
            <person name="Amoutzias G."/>
            <person name="Anthouard V."/>
            <person name="Artiguenave F."/>
            <person name="Aury J.M."/>
            <person name="Badger J.H."/>
            <person name="Beszteri B."/>
            <person name="Billiau K."/>
            <person name="Bonnet E."/>
            <person name="Bothwell J.H."/>
            <person name="Bowler C."/>
            <person name="Boyen C."/>
            <person name="Brownlee C."/>
            <person name="Carrano C.J."/>
            <person name="Charrier B."/>
            <person name="Cho G.Y."/>
            <person name="Coelho S.M."/>
            <person name="Collen J."/>
            <person name="Corre E."/>
            <person name="Da Silva C."/>
            <person name="Delage L."/>
            <person name="Delaroque N."/>
            <person name="Dittami S.M."/>
            <person name="Doulbeau S."/>
            <person name="Elias M."/>
            <person name="Farnham G."/>
            <person name="Gachon C.M."/>
            <person name="Gschloessl B."/>
            <person name="Heesch S."/>
            <person name="Jabbari K."/>
            <person name="Jubin C."/>
            <person name="Kawai H."/>
            <person name="Kimura K."/>
            <person name="Kloareg B."/>
            <person name="Kupper F.C."/>
            <person name="Lang D."/>
            <person name="Le Bail A."/>
            <person name="Leblanc C."/>
            <person name="Lerouge P."/>
            <person name="Lohr M."/>
            <person name="Lopez P.J."/>
            <person name="Martens C."/>
            <person name="Maumus F."/>
            <person name="Michel G."/>
            <person name="Miranda-Saavedra D."/>
            <person name="Morales J."/>
            <person name="Moreau H."/>
            <person name="Motomura T."/>
            <person name="Nagasato C."/>
            <person name="Napoli C.A."/>
            <person name="Nelson D.R."/>
            <person name="Nyvall-Collen P."/>
            <person name="Peters A.F."/>
            <person name="Pommier C."/>
            <person name="Potin P."/>
            <person name="Poulain J."/>
            <person name="Quesneville H."/>
            <person name="Read B."/>
            <person name="Rensing S.A."/>
            <person name="Ritter A."/>
            <person name="Rousvoal S."/>
            <person name="Samanta M."/>
            <person name="Samson G."/>
            <person name="Schroeder D.C."/>
            <person name="Segurens B."/>
            <person name="Strittmatter M."/>
            <person name="Tonon T."/>
            <person name="Tregear J.W."/>
            <person name="Valentin K."/>
            <person name="von Dassow P."/>
            <person name="Yamagishi T."/>
            <person name="Van de Peer Y."/>
            <person name="Wincker P."/>
        </authorList>
    </citation>
    <scope>NUCLEOTIDE SEQUENCE [LARGE SCALE GENOMIC DNA]</scope>
    <source>
        <strain evidence="4">Ec32 / CCAP1310/4</strain>
    </source>
</reference>
<feature type="compositionally biased region" description="Gly residues" evidence="1">
    <location>
        <begin position="627"/>
        <end position="639"/>
    </location>
</feature>
<dbReference type="EMBL" id="FN649736">
    <property type="protein sequence ID" value="CBJ32897.1"/>
    <property type="molecule type" value="Genomic_DNA"/>
</dbReference>
<feature type="transmembrane region" description="Helical" evidence="2">
    <location>
        <begin position="77"/>
        <end position="95"/>
    </location>
</feature>
<dbReference type="OrthoDB" id="10449210at2759"/>
<evidence type="ECO:0000313" key="4">
    <source>
        <dbReference type="Proteomes" id="UP000002630"/>
    </source>
</evidence>
<dbReference type="InParanoid" id="D7FZT0"/>
<dbReference type="Proteomes" id="UP000002630">
    <property type="component" value="Linkage Group LG11"/>
</dbReference>
<feature type="transmembrane region" description="Helical" evidence="2">
    <location>
        <begin position="107"/>
        <end position="127"/>
    </location>
</feature>
<keyword evidence="2" id="KW-1133">Transmembrane helix</keyword>
<feature type="compositionally biased region" description="Basic and acidic residues" evidence="1">
    <location>
        <begin position="303"/>
        <end position="313"/>
    </location>
</feature>
<feature type="transmembrane region" description="Helical" evidence="2">
    <location>
        <begin position="424"/>
        <end position="446"/>
    </location>
</feature>
<feature type="transmembrane region" description="Helical" evidence="2">
    <location>
        <begin position="669"/>
        <end position="693"/>
    </location>
</feature>
<keyword evidence="2" id="KW-0812">Transmembrane</keyword>
<dbReference type="AlphaFoldDB" id="D7FZT0"/>
<gene>
    <name evidence="3" type="ORF">Esi_0387_0029</name>
</gene>
<proteinExistence type="predicted"/>
<feature type="compositionally biased region" description="Low complexity" evidence="1">
    <location>
        <begin position="615"/>
        <end position="625"/>
    </location>
</feature>
<feature type="compositionally biased region" description="Low complexity" evidence="1">
    <location>
        <begin position="247"/>
        <end position="257"/>
    </location>
</feature>
<keyword evidence="4" id="KW-1185">Reference proteome</keyword>
<feature type="region of interest" description="Disordered" evidence="1">
    <location>
        <begin position="35"/>
        <end position="65"/>
    </location>
</feature>
<feature type="region of interest" description="Disordered" evidence="1">
    <location>
        <begin position="159"/>
        <end position="227"/>
    </location>
</feature>
<sequence>MPRSVKRVSFVLEEEATVGERIPLLARADADESITKGMEGGGGGGGGNGGGAFSRHHHHEEEEKQDSVVVLEQLPALLVRSCTVFTAAGCCSLLIGTLKNGLEKSLSVMWCMIPAVLASVWFVFELIRSLLRVRRVMLREEAQRMLSVRRMRRQLRRRSARASLQRQREEEAAERDMDVAAAGGGGTTDSSARVRRWSALVRPPSSRTRRHLSRGETPPGGAAPAADVCLGAGRDEVEEADEFEGWWSSSGSGIVRRGGVDNGGGGGGGGFDEDDVLRLSPTQRTLALGLPPVGTASPDAYTSEERKRYHEPRAAAGATPSKTSSYDDGDNEDDIEAASAAARSSPPTPGLKWPKAPPATTSSGGGEGEGDSHRSAQRAVRVSVLLQAWLRLWLTMAAFGVTLSVFMILLSLRLLGVSSHHLTAFWIASPGLLALTLLALHSLVILDGSGGYGGAPVLRVGGNRLVVVLGRRPVILLTLLAAVLVVLKIDSVAGGSGAVMEAIEKVHWGYVFLPLWVIVCMLETVYLGALWENYTRRSLTFPGLFGGVRDLRGLGGVGYWFCCCLGGRRGYAGDGGENGGCHWQWRRTWWSGEKYGDGDSEDPLVSDDDEYEGKQQQQQQQQQQQVAGGGTSGKFGGFGRESPPTDAEAYVSCSSPVRRRVELTPSQRAAAITISAGAILLTACLVSLIVGSNDEQADWGVPLTMVTATTGFGMVLLELQALPSPKLEKLDGSELEDPTFSKEEKEVGIPPTLNMFPVGYPTELRGDRGLRKRRAPVKRW</sequence>
<name>D7FZT0_ECTSI</name>
<feature type="region of interest" description="Disordered" evidence="1">
    <location>
        <begin position="597"/>
        <end position="649"/>
    </location>
</feature>
<feature type="transmembrane region" description="Helical" evidence="2">
    <location>
        <begin position="466"/>
        <end position="487"/>
    </location>
</feature>
<feature type="compositionally biased region" description="Acidic residues" evidence="1">
    <location>
        <begin position="598"/>
        <end position="611"/>
    </location>
</feature>
<feature type="compositionally biased region" description="Acidic residues" evidence="1">
    <location>
        <begin position="327"/>
        <end position="336"/>
    </location>
</feature>
<dbReference type="EMBL" id="FN648583">
    <property type="protein sequence ID" value="CBJ32897.1"/>
    <property type="molecule type" value="Genomic_DNA"/>
</dbReference>
<feature type="transmembrane region" description="Helical" evidence="2">
    <location>
        <begin position="699"/>
        <end position="719"/>
    </location>
</feature>
<accession>D7FZT0</accession>
<feature type="compositionally biased region" description="Gly residues" evidence="1">
    <location>
        <begin position="260"/>
        <end position="270"/>
    </location>
</feature>
<feature type="region of interest" description="Disordered" evidence="1">
    <location>
        <begin position="247"/>
        <end position="374"/>
    </location>
</feature>
<feature type="compositionally biased region" description="Basic and acidic residues" evidence="1">
    <location>
        <begin position="166"/>
        <end position="178"/>
    </location>
</feature>
<evidence type="ECO:0000256" key="2">
    <source>
        <dbReference type="SAM" id="Phobius"/>
    </source>
</evidence>
<keyword evidence="2" id="KW-0472">Membrane</keyword>
<feature type="transmembrane region" description="Helical" evidence="2">
    <location>
        <begin position="507"/>
        <end position="531"/>
    </location>
</feature>
<feature type="transmembrane region" description="Helical" evidence="2">
    <location>
        <begin position="388"/>
        <end position="412"/>
    </location>
</feature>
<organism evidence="3 4">
    <name type="scientific">Ectocarpus siliculosus</name>
    <name type="common">Brown alga</name>
    <name type="synonym">Conferva siliculosa</name>
    <dbReference type="NCBI Taxonomy" id="2880"/>
    <lineage>
        <taxon>Eukaryota</taxon>
        <taxon>Sar</taxon>
        <taxon>Stramenopiles</taxon>
        <taxon>Ochrophyta</taxon>
        <taxon>PX clade</taxon>
        <taxon>Phaeophyceae</taxon>
        <taxon>Ectocarpales</taxon>
        <taxon>Ectocarpaceae</taxon>
        <taxon>Ectocarpus</taxon>
    </lineage>
</organism>
<protein>
    <recommendedName>
        <fullName evidence="5">Transmembrane protein</fullName>
    </recommendedName>
</protein>
<evidence type="ECO:0008006" key="5">
    <source>
        <dbReference type="Google" id="ProtNLM"/>
    </source>
</evidence>
<evidence type="ECO:0000313" key="3">
    <source>
        <dbReference type="EMBL" id="CBJ32897.1"/>
    </source>
</evidence>
<evidence type="ECO:0000256" key="1">
    <source>
        <dbReference type="SAM" id="MobiDB-lite"/>
    </source>
</evidence>